<reference evidence="4 5" key="1">
    <citation type="journal article" date="2018" name="Antonie Van Leeuwenhoek">
        <title>Larkinella terrae sp. nov., isolated from soil on Jeju Island, South Korea.</title>
        <authorList>
            <person name="Ten L.N."/>
            <person name="Jeon J."/>
            <person name="Park S.J."/>
            <person name="Park S."/>
            <person name="Lee S.Y."/>
            <person name="Kim M.K."/>
            <person name="Jung H.Y."/>
        </authorList>
    </citation>
    <scope>NUCLEOTIDE SEQUENCE [LARGE SCALE GENOMIC DNA]</scope>
    <source>
        <strain evidence="4 5">KCTC 52001</strain>
    </source>
</reference>
<evidence type="ECO:0000256" key="2">
    <source>
        <dbReference type="ARBA" id="ARBA00022737"/>
    </source>
</evidence>
<dbReference type="AlphaFoldDB" id="A0A7K0EUU5"/>
<protein>
    <submittedName>
        <fullName evidence="4">Acyltransferase</fullName>
    </submittedName>
</protein>
<comment type="caution">
    <text evidence="4">The sequence shown here is derived from an EMBL/GenBank/DDBJ whole genome shotgun (WGS) entry which is preliminary data.</text>
</comment>
<gene>
    <name evidence="4" type="ORF">GJJ30_29835</name>
</gene>
<evidence type="ECO:0000256" key="3">
    <source>
        <dbReference type="ARBA" id="ARBA00023315"/>
    </source>
</evidence>
<dbReference type="RefSeq" id="WP_154178899.1">
    <property type="nucleotide sequence ID" value="NZ_WJXZ01000015.1"/>
</dbReference>
<dbReference type="PANTHER" id="PTHR23416:SF78">
    <property type="entry name" value="LIPOPOLYSACCHARIDE BIOSYNTHESIS O-ACETYL TRANSFERASE WBBJ-RELATED"/>
    <property type="match status" value="1"/>
</dbReference>
<dbReference type="PROSITE" id="PS00101">
    <property type="entry name" value="HEXAPEP_TRANSFERASES"/>
    <property type="match status" value="1"/>
</dbReference>
<dbReference type="InterPro" id="IPR011004">
    <property type="entry name" value="Trimer_LpxA-like_sf"/>
</dbReference>
<dbReference type="GO" id="GO:0016746">
    <property type="term" value="F:acyltransferase activity"/>
    <property type="evidence" value="ECO:0007669"/>
    <property type="project" value="UniProtKB-KW"/>
</dbReference>
<keyword evidence="1 4" id="KW-0808">Transferase</keyword>
<proteinExistence type="predicted"/>
<keyword evidence="3 4" id="KW-0012">Acyltransferase</keyword>
<dbReference type="PANTHER" id="PTHR23416">
    <property type="entry name" value="SIALIC ACID SYNTHASE-RELATED"/>
    <property type="match status" value="1"/>
</dbReference>
<sequence>MMERLRTLKTAYTKQFVQWYSRFLCSWVKFRYPNVNIGSNVSIYGKIIFRVDKTAQVTIGNNVIFRSSTRSNFAGICKYTSIFVGKNATLTIGDFSGFSGVSIYCSKEISIGSYCILGVNSNVWDTDFHPLDYKLRRTQLDGAGQSPIRIENDVFVGGNSTLLKGVTIGSRSIIGTSSVVTKSIPADQIWAGNPARYIRQVAN</sequence>
<dbReference type="CDD" id="cd04647">
    <property type="entry name" value="LbH_MAT_like"/>
    <property type="match status" value="1"/>
</dbReference>
<name>A0A7K0EUU5_9BACT</name>
<dbReference type="InterPro" id="IPR001451">
    <property type="entry name" value="Hexapep"/>
</dbReference>
<evidence type="ECO:0000313" key="4">
    <source>
        <dbReference type="EMBL" id="MRS65529.1"/>
    </source>
</evidence>
<dbReference type="OrthoDB" id="755870at2"/>
<dbReference type="InterPro" id="IPR018357">
    <property type="entry name" value="Hexapep_transf_CS"/>
</dbReference>
<dbReference type="EMBL" id="WJXZ01000015">
    <property type="protein sequence ID" value="MRS65529.1"/>
    <property type="molecule type" value="Genomic_DNA"/>
</dbReference>
<organism evidence="4 5">
    <name type="scientific">Larkinella terrae</name>
    <dbReference type="NCBI Taxonomy" id="2025311"/>
    <lineage>
        <taxon>Bacteria</taxon>
        <taxon>Pseudomonadati</taxon>
        <taxon>Bacteroidota</taxon>
        <taxon>Cytophagia</taxon>
        <taxon>Cytophagales</taxon>
        <taxon>Spirosomataceae</taxon>
        <taxon>Larkinella</taxon>
    </lineage>
</organism>
<evidence type="ECO:0000313" key="5">
    <source>
        <dbReference type="Proteomes" id="UP000441754"/>
    </source>
</evidence>
<evidence type="ECO:0000256" key="1">
    <source>
        <dbReference type="ARBA" id="ARBA00022679"/>
    </source>
</evidence>
<dbReference type="SUPFAM" id="SSF51161">
    <property type="entry name" value="Trimeric LpxA-like enzymes"/>
    <property type="match status" value="1"/>
</dbReference>
<accession>A0A7K0EUU5</accession>
<dbReference type="Gene3D" id="2.160.10.10">
    <property type="entry name" value="Hexapeptide repeat proteins"/>
    <property type="match status" value="1"/>
</dbReference>
<keyword evidence="2" id="KW-0677">Repeat</keyword>
<dbReference type="Proteomes" id="UP000441754">
    <property type="component" value="Unassembled WGS sequence"/>
</dbReference>
<dbReference type="Pfam" id="PF00132">
    <property type="entry name" value="Hexapep"/>
    <property type="match status" value="1"/>
</dbReference>
<dbReference type="InterPro" id="IPR051159">
    <property type="entry name" value="Hexapeptide_acetyltransf"/>
</dbReference>
<keyword evidence="5" id="KW-1185">Reference proteome</keyword>